<evidence type="ECO:0000313" key="1">
    <source>
        <dbReference type="EMBL" id="GAG17566.1"/>
    </source>
</evidence>
<dbReference type="EMBL" id="BARS01035352">
    <property type="protein sequence ID" value="GAG17566.1"/>
    <property type="molecule type" value="Genomic_DNA"/>
</dbReference>
<organism evidence="1">
    <name type="scientific">marine sediment metagenome</name>
    <dbReference type="NCBI Taxonomy" id="412755"/>
    <lineage>
        <taxon>unclassified sequences</taxon>
        <taxon>metagenomes</taxon>
        <taxon>ecological metagenomes</taxon>
    </lineage>
</organism>
<accession>X0WXU8</accession>
<reference evidence="1" key="1">
    <citation type="journal article" date="2014" name="Front. Microbiol.">
        <title>High frequency of phylogenetically diverse reductive dehalogenase-homologous genes in deep subseafloor sedimentary metagenomes.</title>
        <authorList>
            <person name="Kawai M."/>
            <person name="Futagami T."/>
            <person name="Toyoda A."/>
            <person name="Takaki Y."/>
            <person name="Nishi S."/>
            <person name="Hori S."/>
            <person name="Arai W."/>
            <person name="Tsubouchi T."/>
            <person name="Morono Y."/>
            <person name="Uchiyama I."/>
            <person name="Ito T."/>
            <person name="Fujiyama A."/>
            <person name="Inagaki F."/>
            <person name="Takami H."/>
        </authorList>
    </citation>
    <scope>NUCLEOTIDE SEQUENCE</scope>
    <source>
        <strain evidence="1">Expedition CK06-06</strain>
    </source>
</reference>
<gene>
    <name evidence="1" type="ORF">S01H1_54476</name>
</gene>
<dbReference type="AlphaFoldDB" id="X0WXU8"/>
<comment type="caution">
    <text evidence="1">The sequence shown here is derived from an EMBL/GenBank/DDBJ whole genome shotgun (WGS) entry which is preliminary data.</text>
</comment>
<proteinExistence type="predicted"/>
<feature type="non-terminal residue" evidence="1">
    <location>
        <position position="40"/>
    </location>
</feature>
<name>X0WXU8_9ZZZZ</name>
<sequence length="40" mass="4699">MFRPVPMSQISLIVLRRDLDRVTLEMVQLGAVHLHRIEEV</sequence>
<protein>
    <submittedName>
        <fullName evidence="1">Uncharacterized protein</fullName>
    </submittedName>
</protein>